<dbReference type="AlphaFoldDB" id="A0A2V0QRU3"/>
<evidence type="ECO:0000313" key="2">
    <source>
        <dbReference type="Proteomes" id="UP000247480"/>
    </source>
</evidence>
<protein>
    <submittedName>
        <fullName evidence="1">Glyoxylase or a related metal-dependent hydrolase</fullName>
    </submittedName>
</protein>
<sequence>MILWLRAPDLDAFAFKDSCEFIELFSGQVDSFLRKRFAGVIPKKLMLLSRQARFHGGVPRWDARTVHHPDDDFFQQVPFGVGTHGRGLNDV</sequence>
<reference evidence="1 2" key="1">
    <citation type="submission" date="2018-04" db="EMBL/GenBank/DDBJ databases">
        <title>Draft genome sequence of Pseudomonas syringae pv. actinidiae biovar 1 strains isolated from kiwifruit in Kagawa prefecture.</title>
        <authorList>
            <person name="Tabuchi M."/>
            <person name="Saito M."/>
            <person name="Fujiwara S."/>
            <person name="Sasa N."/>
            <person name="Akimitsu K."/>
            <person name="Gomi K."/>
            <person name="Konishi-Sugita S."/>
            <person name="Hamano K."/>
            <person name="Kataoka I."/>
        </authorList>
    </citation>
    <scope>NUCLEOTIDE SEQUENCE [LARGE SCALE GENOMIC DNA]</scope>
    <source>
        <strain evidence="1 2">MAFF212206</strain>
    </source>
</reference>
<gene>
    <name evidence="1" type="ORF">KPSA1_06421</name>
</gene>
<dbReference type="Proteomes" id="UP000247480">
    <property type="component" value="Unassembled WGS sequence"/>
</dbReference>
<dbReference type="GO" id="GO:0016787">
    <property type="term" value="F:hydrolase activity"/>
    <property type="evidence" value="ECO:0007669"/>
    <property type="project" value="UniProtKB-KW"/>
</dbReference>
<proteinExistence type="predicted"/>
<accession>A0A2V0QRU3</accession>
<dbReference type="EMBL" id="BGJZ01000329">
    <property type="protein sequence ID" value="GBH12945.1"/>
    <property type="molecule type" value="Genomic_DNA"/>
</dbReference>
<comment type="caution">
    <text evidence="1">The sequence shown here is derived from an EMBL/GenBank/DDBJ whole genome shotgun (WGS) entry which is preliminary data.</text>
</comment>
<evidence type="ECO:0000313" key="1">
    <source>
        <dbReference type="EMBL" id="GBH12945.1"/>
    </source>
</evidence>
<name>A0A2V0QRU3_PSESF</name>
<keyword evidence="1" id="KW-0378">Hydrolase</keyword>
<organism evidence="1 2">
    <name type="scientific">Pseudomonas syringae pv. actinidiae</name>
    <dbReference type="NCBI Taxonomy" id="103796"/>
    <lineage>
        <taxon>Bacteria</taxon>
        <taxon>Pseudomonadati</taxon>
        <taxon>Pseudomonadota</taxon>
        <taxon>Gammaproteobacteria</taxon>
        <taxon>Pseudomonadales</taxon>
        <taxon>Pseudomonadaceae</taxon>
        <taxon>Pseudomonas</taxon>
        <taxon>Pseudomonas syringae</taxon>
    </lineage>
</organism>